<feature type="compositionally biased region" description="Low complexity" evidence="1">
    <location>
        <begin position="567"/>
        <end position="576"/>
    </location>
</feature>
<feature type="compositionally biased region" description="Acidic residues" evidence="1">
    <location>
        <begin position="375"/>
        <end position="384"/>
    </location>
</feature>
<feature type="region of interest" description="Disordered" evidence="1">
    <location>
        <begin position="47"/>
        <end position="122"/>
    </location>
</feature>
<feature type="compositionally biased region" description="Polar residues" evidence="1">
    <location>
        <begin position="143"/>
        <end position="153"/>
    </location>
</feature>
<organism evidence="3 4">
    <name type="scientific">Aspergillus tanneri</name>
    <dbReference type="NCBI Taxonomy" id="1220188"/>
    <lineage>
        <taxon>Eukaryota</taxon>
        <taxon>Fungi</taxon>
        <taxon>Dikarya</taxon>
        <taxon>Ascomycota</taxon>
        <taxon>Pezizomycotina</taxon>
        <taxon>Eurotiomycetes</taxon>
        <taxon>Eurotiomycetidae</taxon>
        <taxon>Eurotiales</taxon>
        <taxon>Aspergillaceae</taxon>
        <taxon>Aspergillus</taxon>
        <taxon>Aspergillus subgen. Circumdati</taxon>
    </lineage>
</organism>
<feature type="compositionally biased region" description="Basic and acidic residues" evidence="1">
    <location>
        <begin position="546"/>
        <end position="561"/>
    </location>
</feature>
<name>A0A5M9M9Q2_9EURO</name>
<feature type="compositionally biased region" description="Basic residues" evidence="1">
    <location>
        <begin position="331"/>
        <end position="345"/>
    </location>
</feature>
<dbReference type="InterPro" id="IPR013087">
    <property type="entry name" value="Znf_C2H2_type"/>
</dbReference>
<accession>A0A5M9M9Q2</accession>
<protein>
    <recommendedName>
        <fullName evidence="2">C2H2-type domain-containing protein</fullName>
    </recommendedName>
</protein>
<dbReference type="AlphaFoldDB" id="A0A5M9M9Q2"/>
<feature type="region of interest" description="Disordered" evidence="1">
    <location>
        <begin position="322"/>
        <end position="464"/>
    </location>
</feature>
<sequence length="1178" mass="128331">MSTLSPQFIRDDSTANMMLQDANLSESYLSTTLDPDEVSFKSSVIRFTPSNDDDHGPKTSASPMDFHPNSDSNHDAHHPASYSDFLSPVDDFSSDLSPHTSPNPNLSSGFGIDMPPDSGWQPDMHTVASDTSEMVSPRMTMNPSQLLTPNLTNIPSPSSDISSVKKSNGVGPGSGTPQILWLNTSSAVEGLSVCEAPDSARAISPIVKVESYSRGDSPVRDTFCARRRPSQSSTHLSPCDVPSDSEDEDRPGDPGYGFSPSVSRTHDGSWIPNAATGQAGVDPTSRDDIYLPSPSQMEWKRQLDDKNEDIRSWSASVSVASIEAGDEAPAHRGRRGPTGTRRRAKSAGDPSLQQEYFNTKSASIPGPGILVHEISDDEDSEYESVIDGSSSDSPAVPVGETRWTNGDLVSSPTMDRPLSQGEDEEPSPHQFLRTPPWKDPARDPSPRTARTQPQSSTAAIVEFERRARDIDTASRSATWGTRPLSEVEVNSIIGAGGSFEHLSIDQGKKHQRGSSLRKFLHRKPSSSLKRHLSDLSLTHPSTDNAGKGDEVRSPQRKDSFPHRKLSLGRSRSPSLSTGGAVIAIAGQMAAIGGKDSIRAASPNTTVNPWSSLKARGRSRSEIPRASAPGLVDLMTSHGGPPVANIAYSPRPSSGDPPPQQPQPGPAPNTVEDDDDDDDEKALVMEFPVHSRLPVPTLDGFRTQITQLNPRLPPALIERFANEQLRRYKKLVESKLSHTRAVQHNKCSSGKFCFAQGGEATILAPRTSPQDPDAVHTQFHIPGRGEADDDPQSLGEGAVTAAQFPPGVPLPPVKRLPAEFECPICFHVKKFQKPSDWTKHVHEDVQPFTCTFPHCTDPKSFKRKADWVRHESERHRKLEWWTCTVPDCNHTCYRKDNFVQHLVREHKMPEPKVKKSKTKGSGKPSGGPDAQEEYNREREIEQLWDLVERCRHDTAKGPKEEPCRFCGNICSSWKKLTVHLAKHMEQIAMPVLGLVNERDLSSNPGLGPAAKTDVPSTDFAPNISGEASMNFTQAQYPPGTASGELTVPFHPTYVPHLTNGLLSAEPEPMDAYDVTPYGATVGLPPGEHLDQSRLVPVHQNSVTYPPPFNAGPRPRVSNPNWGVFSESYQAPSLTPMEINSTYPAGPLCMSSAAEDRYAGPGPVAQGMPFEPSGTYRTQL</sequence>
<dbReference type="PANTHER" id="PTHR35391">
    <property type="entry name" value="C2H2-TYPE DOMAIN-CONTAINING PROTEIN-RELATED"/>
    <property type="match status" value="1"/>
</dbReference>
<feature type="compositionally biased region" description="Polar residues" evidence="1">
    <location>
        <begin position="535"/>
        <end position="544"/>
    </location>
</feature>
<feature type="compositionally biased region" description="Polar residues" evidence="1">
    <location>
        <begin position="601"/>
        <end position="610"/>
    </location>
</feature>
<feature type="region of interest" description="Disordered" evidence="1">
    <location>
        <begin position="503"/>
        <end position="576"/>
    </location>
</feature>
<feature type="region of interest" description="Disordered" evidence="1">
    <location>
        <begin position="596"/>
        <end position="676"/>
    </location>
</feature>
<dbReference type="VEuPathDB" id="FungiDB:EYZ11_013065"/>
<dbReference type="PROSITE" id="PS00028">
    <property type="entry name" value="ZINC_FINGER_C2H2_1"/>
    <property type="match status" value="1"/>
</dbReference>
<feature type="region of interest" description="Disordered" evidence="1">
    <location>
        <begin position="903"/>
        <end position="934"/>
    </location>
</feature>
<feature type="compositionally biased region" description="Polar residues" evidence="1">
    <location>
        <begin position="351"/>
        <end position="362"/>
    </location>
</feature>
<dbReference type="RefSeq" id="XP_033421582.1">
    <property type="nucleotide sequence ID" value="XM_033575727.1"/>
</dbReference>
<feature type="compositionally biased region" description="Basic residues" evidence="1">
    <location>
        <begin position="518"/>
        <end position="530"/>
    </location>
</feature>
<feature type="compositionally biased region" description="Polar residues" evidence="1">
    <location>
        <begin position="94"/>
        <end position="108"/>
    </location>
</feature>
<dbReference type="Proteomes" id="UP000324241">
    <property type="component" value="Unassembled WGS sequence"/>
</dbReference>
<dbReference type="EMBL" id="QUQM01000008">
    <property type="protein sequence ID" value="KAA8642220.1"/>
    <property type="molecule type" value="Genomic_DNA"/>
</dbReference>
<feature type="compositionally biased region" description="Basic and acidic residues" evidence="1">
    <location>
        <begin position="903"/>
        <end position="912"/>
    </location>
</feature>
<dbReference type="Pfam" id="PF26082">
    <property type="entry name" value="zf-C2H2_AcuF"/>
    <property type="match status" value="1"/>
</dbReference>
<evidence type="ECO:0000256" key="1">
    <source>
        <dbReference type="SAM" id="MobiDB-lite"/>
    </source>
</evidence>
<proteinExistence type="predicted"/>
<feature type="compositionally biased region" description="Low complexity" evidence="1">
    <location>
        <begin position="154"/>
        <end position="167"/>
    </location>
</feature>
<feature type="domain" description="C2H2-type" evidence="2">
    <location>
        <begin position="882"/>
        <end position="905"/>
    </location>
</feature>
<dbReference type="PANTHER" id="PTHR35391:SF3">
    <property type="entry name" value="FINGER DOMAIN PROTEIN, PUTATIVE (AFU_ORTHOLOGUE AFUA_8G04300)-RELATED"/>
    <property type="match status" value="1"/>
</dbReference>
<feature type="region of interest" description="Disordered" evidence="1">
    <location>
        <begin position="1158"/>
        <end position="1178"/>
    </location>
</feature>
<evidence type="ECO:0000313" key="4">
    <source>
        <dbReference type="Proteomes" id="UP000324241"/>
    </source>
</evidence>
<dbReference type="GeneID" id="54333862"/>
<reference evidence="3 4" key="1">
    <citation type="submission" date="2019-08" db="EMBL/GenBank/DDBJ databases">
        <title>The genome sequence of a newly discovered highly antifungal drug resistant Aspergillus species, Aspergillus tanneri NIH 1004.</title>
        <authorList>
            <person name="Mounaud S."/>
            <person name="Singh I."/>
            <person name="Joardar V."/>
            <person name="Pakala S."/>
            <person name="Pakala S."/>
            <person name="Venepally P."/>
            <person name="Chung J.K."/>
            <person name="Losada L."/>
            <person name="Nierman W.C."/>
        </authorList>
    </citation>
    <scope>NUCLEOTIDE SEQUENCE [LARGE SCALE GENOMIC DNA]</scope>
    <source>
        <strain evidence="3 4">NIH1004</strain>
    </source>
</reference>
<gene>
    <name evidence="3" type="ORF">ATNIH1004_011161</name>
</gene>
<feature type="compositionally biased region" description="Polar residues" evidence="1">
    <location>
        <begin position="402"/>
        <end position="413"/>
    </location>
</feature>
<feature type="region of interest" description="Disordered" evidence="1">
    <location>
        <begin position="211"/>
        <end position="304"/>
    </location>
</feature>
<feature type="compositionally biased region" description="Pro residues" evidence="1">
    <location>
        <begin position="654"/>
        <end position="666"/>
    </location>
</feature>
<evidence type="ECO:0000313" key="3">
    <source>
        <dbReference type="EMBL" id="KAA8642220.1"/>
    </source>
</evidence>
<comment type="caution">
    <text evidence="3">The sequence shown here is derived from an EMBL/GenBank/DDBJ whole genome shotgun (WGS) entry which is preliminary data.</text>
</comment>
<dbReference type="OrthoDB" id="5315052at2759"/>
<feature type="compositionally biased region" description="Polar residues" evidence="1">
    <location>
        <begin position="448"/>
        <end position="458"/>
    </location>
</feature>
<feature type="region of interest" description="Disordered" evidence="1">
    <location>
        <begin position="143"/>
        <end position="173"/>
    </location>
</feature>
<evidence type="ECO:0000259" key="2">
    <source>
        <dbReference type="PROSITE" id="PS00028"/>
    </source>
</evidence>
<dbReference type="InterPro" id="IPR058925">
    <property type="entry name" value="zf-C2H2_AcuF"/>
</dbReference>
<dbReference type="SMART" id="SM00355">
    <property type="entry name" value="ZnF_C2H2"/>
    <property type="match status" value="3"/>
</dbReference>